<evidence type="ECO:0000313" key="3">
    <source>
        <dbReference type="Proteomes" id="UP000663088"/>
    </source>
</evidence>
<keyword evidence="3" id="KW-1185">Reference proteome</keyword>
<dbReference type="RefSeq" id="WP_206844496.1">
    <property type="nucleotide sequence ID" value="NZ_CP065956.1"/>
</dbReference>
<evidence type="ECO:0000313" key="2">
    <source>
        <dbReference type="EMBL" id="QSR86124.1"/>
    </source>
</evidence>
<feature type="coiled-coil region" evidence="1">
    <location>
        <begin position="14"/>
        <end position="41"/>
    </location>
</feature>
<dbReference type="EMBL" id="CP065956">
    <property type="protein sequence ID" value="QSR86124.1"/>
    <property type="molecule type" value="Genomic_DNA"/>
</dbReference>
<dbReference type="Proteomes" id="UP000663088">
    <property type="component" value="Chromosome"/>
</dbReference>
<reference evidence="2 3" key="1">
    <citation type="submission" date="2020-12" db="EMBL/GenBank/DDBJ databases">
        <authorList>
            <person name="Awala S.I."/>
            <person name="Gwak J.-H."/>
            <person name="Kim S.-J."/>
            <person name="Rhee S.-K."/>
        </authorList>
    </citation>
    <scope>NUCLEOTIDE SEQUENCE [LARGE SCALE GENOMIC DNA]</scope>
    <source>
        <strain evidence="2 3">IT5</strain>
    </source>
</reference>
<protein>
    <recommendedName>
        <fullName evidence="4">Helix-turn-helix type 11 domain-containing protein</fullName>
    </recommendedName>
</protein>
<proteinExistence type="predicted"/>
<name>A0ABX7PU37_9BACT</name>
<evidence type="ECO:0008006" key="4">
    <source>
        <dbReference type="Google" id="ProtNLM"/>
    </source>
</evidence>
<evidence type="ECO:0000256" key="1">
    <source>
        <dbReference type="SAM" id="Coils"/>
    </source>
</evidence>
<sequence length="135" mass="15651">MKISEWNLEIVKKVAKLLEIKSKLQEQIEKINTELDSLQEKEFAELDKIGRLRVRKPKNPEIERKVMEALRSAGDEGLTTKEISEKTGLSVRSITGWLITGIKYFGIKKVNGRWVYSNHSVQQQQEEKKDLEKVV</sequence>
<organism evidence="2 3">
    <name type="scientific">Candidatus Methylacidiphilum infernorum</name>
    <dbReference type="NCBI Taxonomy" id="511746"/>
    <lineage>
        <taxon>Bacteria</taxon>
        <taxon>Pseudomonadati</taxon>
        <taxon>Verrucomicrobiota</taxon>
        <taxon>Methylacidiphilae</taxon>
        <taxon>Methylacidiphilales</taxon>
        <taxon>Methylacidiphilaceae</taxon>
        <taxon>Methylacidiphilum (ex Ratnadevi et al. 2023)</taxon>
    </lineage>
</organism>
<keyword evidence="1" id="KW-0175">Coiled coil</keyword>
<accession>A0ABX7PU37</accession>
<gene>
    <name evidence="2" type="ORF">EM20IM_06325</name>
</gene>